<reference evidence="5 6" key="1">
    <citation type="journal article" date="2017" name="Antonie Van Leeuwenhoek">
        <title>Phylogenomic resolution of the bacterial genus Pantoea and its relationship with Erwinia and Tatumella.</title>
        <authorList>
            <person name="Palmer M."/>
            <person name="Steenkamp E.T."/>
            <person name="Coetzee M.P."/>
            <person name="Chan W.Y."/>
            <person name="van Zyl E."/>
            <person name="De Maayer P."/>
            <person name="Coutinho T.A."/>
            <person name="Blom J."/>
            <person name="Smits T.H."/>
            <person name="Duffy B."/>
            <person name="Venter S.N."/>
        </authorList>
    </citation>
    <scope>NUCLEOTIDE SEQUENCE [LARGE SCALE GENOMIC DNA]</scope>
    <source>
        <strain evidence="5 6">LMG 2657</strain>
    </source>
</reference>
<evidence type="ECO:0000313" key="6">
    <source>
        <dbReference type="Proteomes" id="UP000193749"/>
    </source>
</evidence>
<protein>
    <recommendedName>
        <fullName evidence="3">DNA gyrase inhibitor</fullName>
    </recommendedName>
</protein>
<dbReference type="SUPFAM" id="SSF55136">
    <property type="entry name" value="Probable bacterial effector-binding domain"/>
    <property type="match status" value="1"/>
</dbReference>
<dbReference type="GO" id="GO:0008657">
    <property type="term" value="F:DNA topoisomerase type II (double strand cut, ATP-hydrolyzing) inhibitor activity"/>
    <property type="evidence" value="ECO:0007669"/>
    <property type="project" value="UniProtKB-UniRule"/>
</dbReference>
<dbReference type="InterPro" id="IPR010499">
    <property type="entry name" value="AraC_E-bd"/>
</dbReference>
<dbReference type="InterPro" id="IPR024911">
    <property type="entry name" value="SmbC"/>
</dbReference>
<comment type="similarity">
    <text evidence="3">Belongs to the DNA gyrase inhibitor family.</text>
</comment>
<dbReference type="GO" id="GO:0005737">
    <property type="term" value="C:cytoplasm"/>
    <property type="evidence" value="ECO:0007669"/>
    <property type="project" value="UniProtKB-SubCell"/>
</dbReference>
<dbReference type="Pfam" id="PF06445">
    <property type="entry name" value="GyrI-like"/>
    <property type="match status" value="1"/>
</dbReference>
<dbReference type="HAMAP" id="MF_01896">
    <property type="entry name" value="DNA_gyrase_inhibitor"/>
    <property type="match status" value="1"/>
</dbReference>
<dbReference type="PANTHER" id="PTHR40055">
    <property type="entry name" value="TRANSCRIPTIONAL REGULATOR YGIV-RELATED"/>
    <property type="match status" value="1"/>
</dbReference>
<evidence type="ECO:0000256" key="1">
    <source>
        <dbReference type="ARBA" id="ARBA00022490"/>
    </source>
</evidence>
<keyword evidence="2 3" id="KW-0346">Stress response</keyword>
<dbReference type="InterPro" id="IPR011256">
    <property type="entry name" value="Reg_factor_effector_dom_sf"/>
</dbReference>
<evidence type="ECO:0000259" key="4">
    <source>
        <dbReference type="SMART" id="SM00871"/>
    </source>
</evidence>
<comment type="caution">
    <text evidence="5">The sequence shown here is derived from an EMBL/GenBank/DDBJ whole genome shotgun (WGS) entry which is preliminary data.</text>
</comment>
<evidence type="ECO:0000256" key="3">
    <source>
        <dbReference type="HAMAP-Rule" id="MF_01896"/>
    </source>
</evidence>
<name>A0A1X1EWH1_PANCY</name>
<dbReference type="SMART" id="SM00871">
    <property type="entry name" value="AraC_E_bind"/>
    <property type="match status" value="1"/>
</dbReference>
<accession>A0A1X1EWH1</accession>
<dbReference type="Proteomes" id="UP000193749">
    <property type="component" value="Unassembled WGS sequence"/>
</dbReference>
<evidence type="ECO:0000256" key="2">
    <source>
        <dbReference type="ARBA" id="ARBA00023016"/>
    </source>
</evidence>
<dbReference type="STRING" id="55209.HA50_12480"/>
<dbReference type="OrthoDB" id="282744at2"/>
<dbReference type="InterPro" id="IPR029442">
    <property type="entry name" value="GyrI-like"/>
</dbReference>
<dbReference type="RefSeq" id="WP_084875942.1">
    <property type="nucleotide sequence ID" value="NZ_JAGGMY010000001.1"/>
</dbReference>
<dbReference type="AlphaFoldDB" id="A0A1X1EWH1"/>
<dbReference type="Gene3D" id="3.20.80.10">
    <property type="entry name" value="Regulatory factor, effector binding domain"/>
    <property type="match status" value="1"/>
</dbReference>
<dbReference type="InterPro" id="IPR050908">
    <property type="entry name" value="SmbC-like"/>
</dbReference>
<proteinExistence type="inferred from homology"/>
<comment type="subunit">
    <text evidence="3">Interacts with DNA gyrase.</text>
</comment>
<feature type="domain" description="AraC effector-binding" evidence="4">
    <location>
        <begin position="1"/>
        <end position="151"/>
    </location>
</feature>
<dbReference type="EMBL" id="MLJI01000001">
    <property type="protein sequence ID" value="ORM94125.1"/>
    <property type="molecule type" value="Genomic_DNA"/>
</dbReference>
<gene>
    <name evidence="3" type="primary">sbmC</name>
    <name evidence="5" type="ORF">HA50_12480</name>
</gene>
<dbReference type="PANTHER" id="PTHR40055:SF2">
    <property type="entry name" value="DNA GYRASE INHIBITOR"/>
    <property type="match status" value="1"/>
</dbReference>
<evidence type="ECO:0000313" key="5">
    <source>
        <dbReference type="EMBL" id="ORM94125.1"/>
    </source>
</evidence>
<keyword evidence="6" id="KW-1185">Reference proteome</keyword>
<sequence>MKTSVVDRPAQSWVGYRLKGPWQETVPQGFGQLKVWAARHGFSGEWMAIYYGNPQQLPPEELAVETVLTVPADFALAAGDNIQHGTLAGGYYFHTCREVTNNDFFAAWNELFALLQQRSDWQIDERPCYEHYLSDGSQSGNWLLNMYIPVRPR</sequence>
<keyword evidence="1 3" id="KW-0963">Cytoplasm</keyword>
<comment type="subcellular location">
    <subcellularLocation>
        <location evidence="3">Cytoplasm</location>
    </subcellularLocation>
</comment>
<organism evidence="5 6">
    <name type="scientific">Pantoea cypripedii</name>
    <name type="common">Pectobacterium cypripedii</name>
    <name type="synonym">Erwinia cypripedii</name>
    <dbReference type="NCBI Taxonomy" id="55209"/>
    <lineage>
        <taxon>Bacteria</taxon>
        <taxon>Pseudomonadati</taxon>
        <taxon>Pseudomonadota</taxon>
        <taxon>Gammaproteobacteria</taxon>
        <taxon>Enterobacterales</taxon>
        <taxon>Erwiniaceae</taxon>
        <taxon>Pantoea</taxon>
    </lineage>
</organism>
<comment type="function">
    <text evidence="3">Inhibits the supercoiling activity of DNA gyrase. Acts by inhibiting DNA gyrase at an early step, prior to (or at the step of) binding of DNA by the gyrase. It protects cells against toxins that target DNA gyrase, by inhibiting activity of these toxins and reducing the formation of lethal double-strand breaks in the cell.</text>
</comment>